<feature type="coiled-coil region" evidence="3">
    <location>
        <begin position="484"/>
        <end position="518"/>
    </location>
</feature>
<dbReference type="EMBL" id="CP136897">
    <property type="protein sequence ID" value="WOL18098.1"/>
    <property type="molecule type" value="Genomic_DNA"/>
</dbReference>
<keyword evidence="1" id="KW-0833">Ubl conjugation pathway</keyword>
<evidence type="ECO:0000313" key="6">
    <source>
        <dbReference type="Proteomes" id="UP001327560"/>
    </source>
</evidence>
<dbReference type="PROSITE" id="PS51649">
    <property type="entry name" value="NPH3"/>
    <property type="match status" value="1"/>
</dbReference>
<feature type="domain" description="NPH3" evidence="4">
    <location>
        <begin position="189"/>
        <end position="438"/>
    </location>
</feature>
<comment type="similarity">
    <text evidence="2">Belongs to the NPH3 family.</text>
</comment>
<evidence type="ECO:0000256" key="1">
    <source>
        <dbReference type="ARBA" id="ARBA00022786"/>
    </source>
</evidence>
<keyword evidence="3" id="KW-0175">Coiled coil</keyword>
<dbReference type="AlphaFoldDB" id="A0AAQ3L3Y7"/>
<evidence type="ECO:0000259" key="4">
    <source>
        <dbReference type="PROSITE" id="PS51649"/>
    </source>
</evidence>
<name>A0AAQ3L3Y7_9LILI</name>
<dbReference type="InterPro" id="IPR027356">
    <property type="entry name" value="NPH3_dom"/>
</dbReference>
<dbReference type="Proteomes" id="UP001327560">
    <property type="component" value="Chromosome 8"/>
</dbReference>
<sequence length="538" mass="60612">MKLQEDSFIFHYDCPPSSENLMEVLSSFCGRVRKLAHNSSTNPLKVAFHGFPGGAEAFELMTKFCYDDGRTRVTPANTCLLYSVAQFMEMTDCASSSSSMNLLELTEKSLEGIPYWSWPELVTCLKQCQDLFPVANSSVTLGRVLDSLVGRITAVTDASPPGSSPESSALRLSCDTRSTISAKNGSHRAWWFEDLVILKPEMIERIVKSMIFQKVDHALVTRFLVHYLKSVISNVSSDKRKAAEVIIGLLYSLDGNSVSCKVLFDVLRISAPLKLGKCCQIKLESMIGNKFDQATLDNLLVPAPAGMNNLYDVNLILRFLKFFLRRKVGDSSTQLKQAGRLMDSYLAEVAPDSSLKPFKFLALATALPDEARDSHDAIYRAIDMYLEVHTQLSEEEKTKLFFAVNYEKLSSESCKHLARNAKFPSRTAIRALISQQTKLRSLLKETNQLKKLGRKRNQRKKDQFISDDEPVVLYAKKLDLSVENEKLKTQLQGMQWKVMELEKVCRKMQAEMEKAMNIKNSRMIISQSGSRSLPRLCS</sequence>
<proteinExistence type="inferred from homology"/>
<evidence type="ECO:0000256" key="3">
    <source>
        <dbReference type="SAM" id="Coils"/>
    </source>
</evidence>
<organism evidence="5 6">
    <name type="scientific">Canna indica</name>
    <name type="common">Indian-shot</name>
    <dbReference type="NCBI Taxonomy" id="4628"/>
    <lineage>
        <taxon>Eukaryota</taxon>
        <taxon>Viridiplantae</taxon>
        <taxon>Streptophyta</taxon>
        <taxon>Embryophyta</taxon>
        <taxon>Tracheophyta</taxon>
        <taxon>Spermatophyta</taxon>
        <taxon>Magnoliopsida</taxon>
        <taxon>Liliopsida</taxon>
        <taxon>Zingiberales</taxon>
        <taxon>Cannaceae</taxon>
        <taxon>Canna</taxon>
    </lineage>
</organism>
<evidence type="ECO:0000256" key="2">
    <source>
        <dbReference type="PROSITE-ProRule" id="PRU00982"/>
    </source>
</evidence>
<keyword evidence="6" id="KW-1185">Reference proteome</keyword>
<reference evidence="5 6" key="1">
    <citation type="submission" date="2023-10" db="EMBL/GenBank/DDBJ databases">
        <title>Chromosome-scale genome assembly provides insights into flower coloration mechanisms of Canna indica.</title>
        <authorList>
            <person name="Li C."/>
        </authorList>
    </citation>
    <scope>NUCLEOTIDE SEQUENCE [LARGE SCALE GENOMIC DNA]</scope>
    <source>
        <tissue evidence="5">Flower</tissue>
    </source>
</reference>
<dbReference type="PANTHER" id="PTHR32370">
    <property type="entry name" value="OS12G0117600 PROTEIN"/>
    <property type="match status" value="1"/>
</dbReference>
<accession>A0AAQ3L3Y7</accession>
<evidence type="ECO:0000313" key="5">
    <source>
        <dbReference type="EMBL" id="WOL18098.1"/>
    </source>
</evidence>
<gene>
    <name evidence="5" type="ORF">Cni_G26891</name>
</gene>
<dbReference type="Pfam" id="PF03000">
    <property type="entry name" value="NPH3"/>
    <property type="match status" value="1"/>
</dbReference>
<protein>
    <recommendedName>
        <fullName evidence="4">NPH3 domain-containing protein</fullName>
    </recommendedName>
</protein>
<dbReference type="InterPro" id="IPR043454">
    <property type="entry name" value="NPH3/RPT2-like"/>
</dbReference>